<comment type="caution">
    <text evidence="1">The sequence shown here is derived from an EMBL/GenBank/DDBJ whole genome shotgun (WGS) entry which is preliminary data.</text>
</comment>
<dbReference type="RefSeq" id="WP_078561433.1">
    <property type="nucleotide sequence ID" value="NZ_LOKQ01000235.1"/>
</dbReference>
<dbReference type="EMBL" id="LOKQ01000235">
    <property type="protein sequence ID" value="OOX13823.1"/>
    <property type="molecule type" value="Genomic_DNA"/>
</dbReference>
<protein>
    <submittedName>
        <fullName evidence="1">Uncharacterized protein</fullName>
    </submittedName>
</protein>
<dbReference type="Proteomes" id="UP000191089">
    <property type="component" value="Unassembled WGS sequence"/>
</dbReference>
<gene>
    <name evidence="1" type="ORF">Xcaj_07760</name>
</gene>
<accession>A0ABX3MC65</accession>
<keyword evidence="2" id="KW-1185">Reference proteome</keyword>
<sequence length="73" mass="8343">MNINAIQQGDTLLRAFTEMVRKNLEAELLEQIKPALRVAVDQAVRELEPSLRTCYDLAADQLLIKVTHKELPR</sequence>
<organism evidence="1 2">
    <name type="scientific">Xanthomonas axonopodis pv. cajani</name>
    <dbReference type="NCBI Taxonomy" id="487827"/>
    <lineage>
        <taxon>Bacteria</taxon>
        <taxon>Pseudomonadati</taxon>
        <taxon>Pseudomonadota</taxon>
        <taxon>Gammaproteobacteria</taxon>
        <taxon>Lysobacterales</taxon>
        <taxon>Lysobacteraceae</taxon>
        <taxon>Xanthomonas</taxon>
    </lineage>
</organism>
<reference evidence="1 2" key="1">
    <citation type="submission" date="2015-12" db="EMBL/GenBank/DDBJ databases">
        <authorList>
            <person name="Bansal K."/>
            <person name="Midha S."/>
            <person name="Patil P.B."/>
        </authorList>
    </citation>
    <scope>NUCLEOTIDE SEQUENCE [LARGE SCALE GENOMIC DNA]</scope>
    <source>
        <strain evidence="1 2">LMG558</strain>
    </source>
</reference>
<proteinExistence type="predicted"/>
<name>A0ABX3MC65_9XANT</name>
<evidence type="ECO:0000313" key="1">
    <source>
        <dbReference type="EMBL" id="OOX13823.1"/>
    </source>
</evidence>
<evidence type="ECO:0000313" key="2">
    <source>
        <dbReference type="Proteomes" id="UP000191089"/>
    </source>
</evidence>